<name>A0AAV9NRB7_9EURO</name>
<accession>A0AAV9NRB7</accession>
<keyword evidence="2" id="KW-1185">Reference proteome</keyword>
<dbReference type="AlphaFoldDB" id="A0AAV9NRB7"/>
<proteinExistence type="predicted"/>
<comment type="caution">
    <text evidence="1">The sequence shown here is derived from an EMBL/GenBank/DDBJ whole genome shotgun (WGS) entry which is preliminary data.</text>
</comment>
<organism evidence="1 2">
    <name type="scientific">Exophiala bonariae</name>
    <dbReference type="NCBI Taxonomy" id="1690606"/>
    <lineage>
        <taxon>Eukaryota</taxon>
        <taxon>Fungi</taxon>
        <taxon>Dikarya</taxon>
        <taxon>Ascomycota</taxon>
        <taxon>Pezizomycotina</taxon>
        <taxon>Eurotiomycetes</taxon>
        <taxon>Chaetothyriomycetidae</taxon>
        <taxon>Chaetothyriales</taxon>
        <taxon>Herpotrichiellaceae</taxon>
        <taxon>Exophiala</taxon>
    </lineage>
</organism>
<evidence type="ECO:0008006" key="3">
    <source>
        <dbReference type="Google" id="ProtNLM"/>
    </source>
</evidence>
<dbReference type="GeneID" id="89972925"/>
<sequence length="221" mass="25363">MTAGIPSGYQFLWSRHPQQPYLIVFRVVAEFPVVRDSTPGFDAHGNLTSRDPGIPLDSYVAEQHLRYRRSWPGTAQQFNSPFISCSKSYKSALRRKDWLLREGAVRVVILAYDVSKETTILDARKLAIGFRLRDPHLYKNEVLLWSKIAADDYSLLAVMHATSGWVTELLTDHGTITVPSDYWSEYGDSENPLHALRNELYHHTGWKNDDRLLWLVQAMMA</sequence>
<reference evidence="1 2" key="1">
    <citation type="submission" date="2023-08" db="EMBL/GenBank/DDBJ databases">
        <title>Black Yeasts Isolated from many extreme environments.</title>
        <authorList>
            <person name="Coleine C."/>
            <person name="Stajich J.E."/>
            <person name="Selbmann L."/>
        </authorList>
    </citation>
    <scope>NUCLEOTIDE SEQUENCE [LARGE SCALE GENOMIC DNA]</scope>
    <source>
        <strain evidence="1 2">CCFEE 5792</strain>
    </source>
</reference>
<dbReference type="Proteomes" id="UP001358417">
    <property type="component" value="Unassembled WGS sequence"/>
</dbReference>
<dbReference type="RefSeq" id="XP_064710946.1">
    <property type="nucleotide sequence ID" value="XM_064848322.1"/>
</dbReference>
<evidence type="ECO:0000313" key="2">
    <source>
        <dbReference type="Proteomes" id="UP001358417"/>
    </source>
</evidence>
<protein>
    <recommendedName>
        <fullName evidence="3">Heterokaryon incompatibility domain-containing protein</fullName>
    </recommendedName>
</protein>
<evidence type="ECO:0000313" key="1">
    <source>
        <dbReference type="EMBL" id="KAK5062674.1"/>
    </source>
</evidence>
<gene>
    <name evidence="1" type="ORF">LTR84_004747</name>
</gene>
<dbReference type="EMBL" id="JAVRRD010000002">
    <property type="protein sequence ID" value="KAK5062674.1"/>
    <property type="molecule type" value="Genomic_DNA"/>
</dbReference>